<dbReference type="EMBL" id="LUCH01018396">
    <property type="protein sequence ID" value="KAF5394481.1"/>
    <property type="molecule type" value="Genomic_DNA"/>
</dbReference>
<name>A0A8J4SN99_9TREM</name>
<dbReference type="OrthoDB" id="9985059at2759"/>
<evidence type="ECO:0000256" key="1">
    <source>
        <dbReference type="SAM" id="SignalP"/>
    </source>
</evidence>
<protein>
    <submittedName>
        <fullName evidence="2">Uncharacterized protein</fullName>
    </submittedName>
</protein>
<organism evidence="2 3">
    <name type="scientific">Paragonimus heterotremus</name>
    <dbReference type="NCBI Taxonomy" id="100268"/>
    <lineage>
        <taxon>Eukaryota</taxon>
        <taxon>Metazoa</taxon>
        <taxon>Spiralia</taxon>
        <taxon>Lophotrochozoa</taxon>
        <taxon>Platyhelminthes</taxon>
        <taxon>Trematoda</taxon>
        <taxon>Digenea</taxon>
        <taxon>Plagiorchiida</taxon>
        <taxon>Troglotremata</taxon>
        <taxon>Troglotrematidae</taxon>
        <taxon>Paragonimus</taxon>
    </lineage>
</organism>
<dbReference type="AlphaFoldDB" id="A0A8J4SN99"/>
<keyword evidence="3" id="KW-1185">Reference proteome</keyword>
<accession>A0A8J4SN99</accession>
<proteinExistence type="predicted"/>
<evidence type="ECO:0000313" key="2">
    <source>
        <dbReference type="EMBL" id="KAF5394481.1"/>
    </source>
</evidence>
<keyword evidence="1" id="KW-0732">Signal</keyword>
<gene>
    <name evidence="2" type="ORF">PHET_11373</name>
</gene>
<dbReference type="Proteomes" id="UP000748531">
    <property type="component" value="Unassembled WGS sequence"/>
</dbReference>
<evidence type="ECO:0000313" key="3">
    <source>
        <dbReference type="Proteomes" id="UP000748531"/>
    </source>
</evidence>
<comment type="caution">
    <text evidence="2">The sequence shown here is derived from an EMBL/GenBank/DDBJ whole genome shotgun (WGS) entry which is preliminary data.</text>
</comment>
<sequence length="100" mass="10962">MSLLCTTLLPLLVLGFIPKFSLSIEFSLNYQHWIVNTANITTECISNSTVCIGVTNGQLDLSWLTAVDGMSFKCTSPPLVTLVSSTVNPLPLALRFTWLQ</sequence>
<feature type="chain" id="PRO_5035236400" evidence="1">
    <location>
        <begin position="24"/>
        <end position="100"/>
    </location>
</feature>
<reference evidence="2" key="1">
    <citation type="submission" date="2019-05" db="EMBL/GenBank/DDBJ databases">
        <title>Annotation for the trematode Paragonimus heterotremus.</title>
        <authorList>
            <person name="Choi Y.-J."/>
        </authorList>
    </citation>
    <scope>NUCLEOTIDE SEQUENCE</scope>
    <source>
        <strain evidence="2">LC</strain>
    </source>
</reference>
<feature type="signal peptide" evidence="1">
    <location>
        <begin position="1"/>
        <end position="23"/>
    </location>
</feature>